<evidence type="ECO:0000256" key="3">
    <source>
        <dbReference type="ARBA" id="ARBA00021315"/>
    </source>
</evidence>
<feature type="domain" description="RecF/RecN/SMC N-terminal" evidence="10">
    <location>
        <begin position="20"/>
        <end position="543"/>
    </location>
</feature>
<organism evidence="11 12">
    <name type="scientific">Dehalogenimonas formicexedens</name>
    <dbReference type="NCBI Taxonomy" id="1839801"/>
    <lineage>
        <taxon>Bacteria</taxon>
        <taxon>Bacillati</taxon>
        <taxon>Chloroflexota</taxon>
        <taxon>Dehalococcoidia</taxon>
        <taxon>Dehalococcoidales</taxon>
        <taxon>Dehalococcoidaceae</taxon>
        <taxon>Dehalogenimonas</taxon>
    </lineage>
</organism>
<dbReference type="PANTHER" id="PTHR11059:SF0">
    <property type="entry name" value="DNA REPAIR PROTEIN RECN"/>
    <property type="match status" value="1"/>
</dbReference>
<keyword evidence="6" id="KW-0067">ATP-binding</keyword>
<dbReference type="Proteomes" id="UP000185934">
    <property type="component" value="Chromosome"/>
</dbReference>
<evidence type="ECO:0000256" key="6">
    <source>
        <dbReference type="ARBA" id="ARBA00022840"/>
    </source>
</evidence>
<evidence type="ECO:0000313" key="11">
    <source>
        <dbReference type="EMBL" id="APV44019.1"/>
    </source>
</evidence>
<dbReference type="InterPro" id="IPR027417">
    <property type="entry name" value="P-loop_NTPase"/>
</dbReference>
<sequence>MTQLRAFPETSSTKRVNILLVRLLVKNFGIIDEIDWSPGEKLNIITGETGAGKSLVIDAISALLSGKLDETDIRHGAGDCRVEGVFDLSGRTDLADALAAQGIELEDGTLTVSLSLKRGSRPAVRLNGAIAQRSFARELGPKLVELHGQSQHLSLLEPSSHLDYLDSYAGTLSLRHDFSRAAQNLSNLKNKITNIAVKEAEMARQQDFLNFQLQEIERAALAENEDSLLEEERTILASAERLKALAQEAEYALDGEGFETPVMHNLSRAAAALEKLAAIDGRAKPQAEVVRNTLLELTEAVREVRSYALNLDADPSRLEELEARIGLIRDLKRKYGGSIPSILGFADKIRRELEASSLLDDRKNGLVKEAEATRRELVMLGISLSEKRHAGAIKLSQAVNLELKDLGMGNARFSVSIRFEDSADGLPLPNSPSVKYDLTGADKVEFLVSTNPGEPFLPLIRIASTGELSRFTLAVKTALAESDRVPVLIFDEIDIGVGGRSGEIIGRKLSALSLSHQVICVTHLPQIACYGSRHFKIIKVHDGERVTSALSELTGNDLLTELAAMLSGQNSRAAADAARELIEKAAAFTESLRN</sequence>
<dbReference type="InterPro" id="IPR003395">
    <property type="entry name" value="RecF/RecN/SMC_N"/>
</dbReference>
<dbReference type="PIRSF" id="PIRSF003128">
    <property type="entry name" value="RecN"/>
    <property type="match status" value="1"/>
</dbReference>
<dbReference type="GO" id="GO:0009432">
    <property type="term" value="P:SOS response"/>
    <property type="evidence" value="ECO:0007669"/>
    <property type="project" value="TreeGrafter"/>
</dbReference>
<dbReference type="GO" id="GO:0005524">
    <property type="term" value="F:ATP binding"/>
    <property type="evidence" value="ECO:0007669"/>
    <property type="project" value="UniProtKB-KW"/>
</dbReference>
<dbReference type="AlphaFoldDB" id="A0A1P8F6A9"/>
<evidence type="ECO:0000256" key="5">
    <source>
        <dbReference type="ARBA" id="ARBA00022763"/>
    </source>
</evidence>
<evidence type="ECO:0000256" key="8">
    <source>
        <dbReference type="ARBA" id="ARBA00033408"/>
    </source>
</evidence>
<dbReference type="EMBL" id="CP018258">
    <property type="protein sequence ID" value="APV44019.1"/>
    <property type="molecule type" value="Genomic_DNA"/>
</dbReference>
<dbReference type="STRING" id="1839801.Dform_00664"/>
<dbReference type="GO" id="GO:0006281">
    <property type="term" value="P:DNA repair"/>
    <property type="evidence" value="ECO:0007669"/>
    <property type="project" value="UniProtKB-KW"/>
</dbReference>
<reference evidence="12" key="1">
    <citation type="submission" date="2016-11" db="EMBL/GenBank/DDBJ databases">
        <title>Dehalogenimonas formicexedens sp. nov., a chlorinated alkane respiring bacterium isolated from contaminated groundwater.</title>
        <authorList>
            <person name="Key T.A."/>
            <person name="Bowman K.S."/>
            <person name="Lee I."/>
            <person name="Chun J."/>
            <person name="Albuquerque L."/>
            <person name="da Costa M.S."/>
            <person name="Rainey F.A."/>
            <person name="Moe W.M."/>
        </authorList>
    </citation>
    <scope>NUCLEOTIDE SEQUENCE [LARGE SCALE GENOMIC DNA]</scope>
    <source>
        <strain evidence="12">NSZ-14</strain>
    </source>
</reference>
<name>A0A1P8F6A9_9CHLR</name>
<evidence type="ECO:0000256" key="9">
    <source>
        <dbReference type="PIRNR" id="PIRNR003128"/>
    </source>
</evidence>
<comment type="function">
    <text evidence="1 9">May be involved in recombinational repair of damaged DNA.</text>
</comment>
<keyword evidence="7 9" id="KW-0234">DNA repair</keyword>
<evidence type="ECO:0000313" key="12">
    <source>
        <dbReference type="Proteomes" id="UP000185934"/>
    </source>
</evidence>
<dbReference type="PANTHER" id="PTHR11059">
    <property type="entry name" value="DNA REPAIR PROTEIN RECN"/>
    <property type="match status" value="1"/>
</dbReference>
<dbReference type="Gene3D" id="3.40.50.300">
    <property type="entry name" value="P-loop containing nucleotide triphosphate hydrolases"/>
    <property type="match status" value="2"/>
</dbReference>
<dbReference type="NCBIfam" id="TIGR00634">
    <property type="entry name" value="recN"/>
    <property type="match status" value="1"/>
</dbReference>
<accession>A0A1P8F6A9</accession>
<dbReference type="CDD" id="cd03241">
    <property type="entry name" value="ABC_RecN"/>
    <property type="match status" value="1"/>
</dbReference>
<comment type="similarity">
    <text evidence="2 9">Belongs to the RecN family.</text>
</comment>
<dbReference type="KEGG" id="dfo:Dform_00664"/>
<evidence type="ECO:0000256" key="4">
    <source>
        <dbReference type="ARBA" id="ARBA00022741"/>
    </source>
</evidence>
<dbReference type="GO" id="GO:0006310">
    <property type="term" value="P:DNA recombination"/>
    <property type="evidence" value="ECO:0007669"/>
    <property type="project" value="InterPro"/>
</dbReference>
<dbReference type="Pfam" id="PF02463">
    <property type="entry name" value="SMC_N"/>
    <property type="match status" value="1"/>
</dbReference>
<dbReference type="InterPro" id="IPR004604">
    <property type="entry name" value="DNA_recomb/repair_RecN"/>
</dbReference>
<dbReference type="SUPFAM" id="SSF52540">
    <property type="entry name" value="P-loop containing nucleoside triphosphate hydrolases"/>
    <property type="match status" value="1"/>
</dbReference>
<proteinExistence type="inferred from homology"/>
<evidence type="ECO:0000256" key="2">
    <source>
        <dbReference type="ARBA" id="ARBA00009441"/>
    </source>
</evidence>
<protein>
    <recommendedName>
        <fullName evidence="3 9">DNA repair protein RecN</fullName>
    </recommendedName>
    <alternativeName>
        <fullName evidence="8 9">Recombination protein N</fullName>
    </alternativeName>
</protein>
<keyword evidence="12" id="KW-1185">Reference proteome</keyword>
<dbReference type="GO" id="GO:0043590">
    <property type="term" value="C:bacterial nucleoid"/>
    <property type="evidence" value="ECO:0007669"/>
    <property type="project" value="TreeGrafter"/>
</dbReference>
<keyword evidence="4" id="KW-0547">Nucleotide-binding</keyword>
<evidence type="ECO:0000259" key="10">
    <source>
        <dbReference type="Pfam" id="PF02463"/>
    </source>
</evidence>
<evidence type="ECO:0000256" key="7">
    <source>
        <dbReference type="ARBA" id="ARBA00023204"/>
    </source>
</evidence>
<keyword evidence="5 9" id="KW-0227">DNA damage</keyword>
<gene>
    <name evidence="11" type="ORF">Dform_00664</name>
</gene>
<evidence type="ECO:0000256" key="1">
    <source>
        <dbReference type="ARBA" id="ARBA00003618"/>
    </source>
</evidence>